<dbReference type="GO" id="GO:0004560">
    <property type="term" value="F:alpha-L-fucosidase activity"/>
    <property type="evidence" value="ECO:0007669"/>
    <property type="project" value="InterPro"/>
</dbReference>
<feature type="domain" description="Glycoside hydrolase family 29 N-terminal" evidence="7">
    <location>
        <begin position="241"/>
        <end position="486"/>
    </location>
</feature>
<dbReference type="EMBL" id="SJPY01000006">
    <property type="protein sequence ID" value="TWU38862.1"/>
    <property type="molecule type" value="Genomic_DNA"/>
</dbReference>
<keyword evidence="5" id="KW-0326">Glycosidase</keyword>
<keyword evidence="9" id="KW-1185">Reference proteome</keyword>
<proteinExistence type="inferred from homology"/>
<evidence type="ECO:0000256" key="6">
    <source>
        <dbReference type="SAM" id="SignalP"/>
    </source>
</evidence>
<dbReference type="SUPFAM" id="SSF51445">
    <property type="entry name" value="(Trans)glycosidases"/>
    <property type="match status" value="1"/>
</dbReference>
<evidence type="ECO:0000256" key="5">
    <source>
        <dbReference type="ARBA" id="ARBA00023295"/>
    </source>
</evidence>
<dbReference type="Proteomes" id="UP000315471">
    <property type="component" value="Unassembled WGS sequence"/>
</dbReference>
<feature type="signal peptide" evidence="6">
    <location>
        <begin position="1"/>
        <end position="27"/>
    </location>
</feature>
<feature type="chain" id="PRO_5022753517" description="alpha-L-fucosidase" evidence="6">
    <location>
        <begin position="28"/>
        <end position="494"/>
    </location>
</feature>
<dbReference type="InterPro" id="IPR000933">
    <property type="entry name" value="Glyco_hydro_29"/>
</dbReference>
<protein>
    <recommendedName>
        <fullName evidence="2">alpha-L-fucosidase</fullName>
        <ecNumber evidence="2">3.2.1.51</ecNumber>
    </recommendedName>
</protein>
<dbReference type="PANTHER" id="PTHR10030">
    <property type="entry name" value="ALPHA-L-FUCOSIDASE"/>
    <property type="match status" value="1"/>
</dbReference>
<dbReference type="Pfam" id="PF01120">
    <property type="entry name" value="Alpha_L_fucos"/>
    <property type="match status" value="1"/>
</dbReference>
<dbReference type="GO" id="GO:0016139">
    <property type="term" value="P:glycoside catabolic process"/>
    <property type="evidence" value="ECO:0007669"/>
    <property type="project" value="TreeGrafter"/>
</dbReference>
<dbReference type="SMART" id="SM00812">
    <property type="entry name" value="Alpha_L_fucos"/>
    <property type="match status" value="1"/>
</dbReference>
<evidence type="ECO:0000256" key="3">
    <source>
        <dbReference type="ARBA" id="ARBA00022729"/>
    </source>
</evidence>
<comment type="caution">
    <text evidence="8">The sequence shown here is derived from an EMBL/GenBank/DDBJ whole genome shotgun (WGS) entry which is preliminary data.</text>
</comment>
<keyword evidence="3 6" id="KW-0732">Signal</keyword>
<dbReference type="Gene3D" id="3.20.20.80">
    <property type="entry name" value="Glycosidases"/>
    <property type="match status" value="1"/>
</dbReference>
<evidence type="ECO:0000256" key="1">
    <source>
        <dbReference type="ARBA" id="ARBA00007951"/>
    </source>
</evidence>
<evidence type="ECO:0000313" key="9">
    <source>
        <dbReference type="Proteomes" id="UP000315471"/>
    </source>
</evidence>
<comment type="similarity">
    <text evidence="1">Belongs to the glycosyl hydrolase 29 family.</text>
</comment>
<organism evidence="8 9">
    <name type="scientific">Novipirellula aureliae</name>
    <dbReference type="NCBI Taxonomy" id="2527966"/>
    <lineage>
        <taxon>Bacteria</taxon>
        <taxon>Pseudomonadati</taxon>
        <taxon>Planctomycetota</taxon>
        <taxon>Planctomycetia</taxon>
        <taxon>Pirellulales</taxon>
        <taxon>Pirellulaceae</taxon>
        <taxon>Novipirellula</taxon>
    </lineage>
</organism>
<dbReference type="GO" id="GO:0006004">
    <property type="term" value="P:fucose metabolic process"/>
    <property type="evidence" value="ECO:0007669"/>
    <property type="project" value="TreeGrafter"/>
</dbReference>
<dbReference type="RefSeq" id="WP_197171798.1">
    <property type="nucleotide sequence ID" value="NZ_SJPY01000006.1"/>
</dbReference>
<dbReference type="Gene3D" id="2.60.120.260">
    <property type="entry name" value="Galactose-binding domain-like"/>
    <property type="match status" value="1"/>
</dbReference>
<sequence length="494" mass="55929" precursor="true">MKNKQSRLVVCIVLLLSASFVVGNAEAQRRNTEVQRGPFEVKPMDVTVLWAREAELHGNLKFSNNGQTQGEKPYYWVQNWNSLDDSFAWEVNVLEEADYKVAIHYSCIGKDGSQYEIVAGDSKITGTVVQTKSWHYPARNAVISSFVEVELEGTLHLPKGLSTIELRATKKPESGEVMCLYTLELTPPAAEKIIADAKKRADEMRASTDWFVDAKYGLTFHWTAKTQPKSGPAKSYPDAVKDFDVNAFAEMVEDAGAGYVIFTSSHDPHFFPAPIQAIEKVLPGNTTERDLIGDLADALNERGIKFIMYYTGCRTRPFAAVPGWNNDDKTENYKIFADIFTEIGLRYGDKIAGYWFDMVPYNVSHHFETLFKAAKAGNPERIITWNGWIQRKPTDFQEYWSGEVVDIPVYPFETLDENYQPHVWIIIDDTWVHDKPNTDIGPLKFTDEELIEYVKTCDEKDIVVSMNVSIYQDGTISPAATKQLRALKEAIRGK</sequence>
<evidence type="ECO:0000256" key="2">
    <source>
        <dbReference type="ARBA" id="ARBA00012662"/>
    </source>
</evidence>
<dbReference type="EC" id="3.2.1.51" evidence="2"/>
<evidence type="ECO:0000313" key="8">
    <source>
        <dbReference type="EMBL" id="TWU38862.1"/>
    </source>
</evidence>
<reference evidence="8 9" key="1">
    <citation type="submission" date="2019-02" db="EMBL/GenBank/DDBJ databases">
        <title>Deep-cultivation of Planctomycetes and their phenomic and genomic characterization uncovers novel biology.</title>
        <authorList>
            <person name="Wiegand S."/>
            <person name="Jogler M."/>
            <person name="Boedeker C."/>
            <person name="Pinto D."/>
            <person name="Vollmers J."/>
            <person name="Rivas-Marin E."/>
            <person name="Kohn T."/>
            <person name="Peeters S.H."/>
            <person name="Heuer A."/>
            <person name="Rast P."/>
            <person name="Oberbeckmann S."/>
            <person name="Bunk B."/>
            <person name="Jeske O."/>
            <person name="Meyerdierks A."/>
            <person name="Storesund J.E."/>
            <person name="Kallscheuer N."/>
            <person name="Luecker S."/>
            <person name="Lage O.M."/>
            <person name="Pohl T."/>
            <person name="Merkel B.J."/>
            <person name="Hornburger P."/>
            <person name="Mueller R.-W."/>
            <person name="Bruemmer F."/>
            <person name="Labrenz M."/>
            <person name="Spormann A.M."/>
            <person name="Op Den Camp H."/>
            <person name="Overmann J."/>
            <person name="Amann R."/>
            <person name="Jetten M.S.M."/>
            <person name="Mascher T."/>
            <person name="Medema M.H."/>
            <person name="Devos D.P."/>
            <person name="Kaster A.-K."/>
            <person name="Ovreas L."/>
            <person name="Rohde M."/>
            <person name="Galperin M.Y."/>
            <person name="Jogler C."/>
        </authorList>
    </citation>
    <scope>NUCLEOTIDE SEQUENCE [LARGE SCALE GENOMIC DNA]</scope>
    <source>
        <strain evidence="8 9">Q31b</strain>
    </source>
</reference>
<dbReference type="AlphaFoldDB" id="A0A5C6DQG3"/>
<dbReference type="InterPro" id="IPR057739">
    <property type="entry name" value="Glyco_hydro_29_N"/>
</dbReference>
<dbReference type="PANTHER" id="PTHR10030:SF37">
    <property type="entry name" value="ALPHA-L-FUCOSIDASE-RELATED"/>
    <property type="match status" value="1"/>
</dbReference>
<accession>A0A5C6DQG3</accession>
<gene>
    <name evidence="8" type="ORF">Q31b_39400</name>
</gene>
<keyword evidence="4" id="KW-0378">Hydrolase</keyword>
<evidence type="ECO:0000259" key="7">
    <source>
        <dbReference type="Pfam" id="PF01120"/>
    </source>
</evidence>
<dbReference type="InterPro" id="IPR017853">
    <property type="entry name" value="GH"/>
</dbReference>
<name>A0A5C6DQG3_9BACT</name>
<evidence type="ECO:0000256" key="4">
    <source>
        <dbReference type="ARBA" id="ARBA00022801"/>
    </source>
</evidence>
<dbReference type="GO" id="GO:0005764">
    <property type="term" value="C:lysosome"/>
    <property type="evidence" value="ECO:0007669"/>
    <property type="project" value="TreeGrafter"/>
</dbReference>